<evidence type="ECO:0008006" key="3">
    <source>
        <dbReference type="Google" id="ProtNLM"/>
    </source>
</evidence>
<dbReference type="Pfam" id="PF02597">
    <property type="entry name" value="ThiS"/>
    <property type="match status" value="1"/>
</dbReference>
<evidence type="ECO:0000313" key="1">
    <source>
        <dbReference type="EMBL" id="BDX08640.1"/>
    </source>
</evidence>
<dbReference type="AlphaFoldDB" id="A0AA48I9W9"/>
<dbReference type="CDD" id="cd00565">
    <property type="entry name" value="Ubl_ThiS"/>
    <property type="match status" value="1"/>
</dbReference>
<accession>A0AA48I9W9</accession>
<dbReference type="NCBIfam" id="TIGR01683">
    <property type="entry name" value="thiS"/>
    <property type="match status" value="1"/>
</dbReference>
<dbReference type="InterPro" id="IPR003749">
    <property type="entry name" value="ThiS/MoaD-like"/>
</dbReference>
<dbReference type="RefSeq" id="WP_338294704.1">
    <property type="nucleotide sequence ID" value="NZ_AP027272.1"/>
</dbReference>
<dbReference type="Proteomes" id="UP001333710">
    <property type="component" value="Chromosome"/>
</dbReference>
<dbReference type="Gene3D" id="3.10.20.30">
    <property type="match status" value="1"/>
</dbReference>
<protein>
    <recommendedName>
        <fullName evidence="3">Thiamine biosynthesis protein ThiS</fullName>
    </recommendedName>
</protein>
<reference evidence="1" key="1">
    <citation type="submission" date="2023-01" db="EMBL/GenBank/DDBJ databases">
        <title>Complete genome sequence of Planctobacterium marinum strain Dej080120_11.</title>
        <authorList>
            <person name="Ueki S."/>
            <person name="Maruyama F."/>
        </authorList>
    </citation>
    <scope>NUCLEOTIDE SEQUENCE</scope>
    <source>
        <strain evidence="1">Dej080120_11</strain>
    </source>
</reference>
<dbReference type="SUPFAM" id="SSF54285">
    <property type="entry name" value="MoaD/ThiS"/>
    <property type="match status" value="1"/>
</dbReference>
<dbReference type="KEGG" id="pmaw:MACH26_41610"/>
<dbReference type="PANTHER" id="PTHR34472">
    <property type="entry name" value="SULFUR CARRIER PROTEIN THIS"/>
    <property type="match status" value="1"/>
</dbReference>
<dbReference type="InterPro" id="IPR012675">
    <property type="entry name" value="Beta-grasp_dom_sf"/>
</dbReference>
<gene>
    <name evidence="1" type="ORF">MACH26_41610</name>
</gene>
<proteinExistence type="predicted"/>
<evidence type="ECO:0000313" key="2">
    <source>
        <dbReference type="Proteomes" id="UP001333710"/>
    </source>
</evidence>
<dbReference type="InterPro" id="IPR016155">
    <property type="entry name" value="Mopterin_synth/thiamin_S_b"/>
</dbReference>
<dbReference type="PANTHER" id="PTHR34472:SF1">
    <property type="entry name" value="SULFUR CARRIER PROTEIN THIS"/>
    <property type="match status" value="1"/>
</dbReference>
<dbReference type="InterPro" id="IPR010035">
    <property type="entry name" value="Thi_S"/>
</dbReference>
<keyword evidence="2" id="KW-1185">Reference proteome</keyword>
<organism evidence="1 2">
    <name type="scientific">Planctobacterium marinum</name>
    <dbReference type="NCBI Taxonomy" id="1631968"/>
    <lineage>
        <taxon>Bacteria</taxon>
        <taxon>Pseudomonadati</taxon>
        <taxon>Pseudomonadota</taxon>
        <taxon>Gammaproteobacteria</taxon>
        <taxon>Alteromonadales</taxon>
        <taxon>Alteromonadaceae</taxon>
        <taxon>Planctobacterium</taxon>
    </lineage>
</organism>
<dbReference type="EMBL" id="AP027272">
    <property type="protein sequence ID" value="BDX08640.1"/>
    <property type="molecule type" value="Genomic_DNA"/>
</dbReference>
<sequence>MKIRFNGEQVLIESQQLADFLLSRVDPNQAFAVALNGDFVAKQNYATITLSEGDELDVLIPMQGG</sequence>
<name>A0AA48I9W9_9ALTE</name>